<comment type="caution">
    <text evidence="1">The sequence shown here is derived from an EMBL/GenBank/DDBJ whole genome shotgun (WGS) entry which is preliminary data.</text>
</comment>
<keyword evidence="2" id="KW-1185">Reference proteome</keyword>
<dbReference type="EMBL" id="JAVHNS010000008">
    <property type="protein sequence ID" value="KAK6346183.1"/>
    <property type="molecule type" value="Genomic_DNA"/>
</dbReference>
<evidence type="ECO:0000313" key="2">
    <source>
        <dbReference type="Proteomes" id="UP001373714"/>
    </source>
</evidence>
<name>A0AAV9UQ06_9PEZI</name>
<protein>
    <submittedName>
        <fullName evidence="1">Uncharacterized protein</fullName>
    </submittedName>
</protein>
<dbReference type="Proteomes" id="UP001373714">
    <property type="component" value="Unassembled WGS sequence"/>
</dbReference>
<accession>A0AAV9UQ06</accession>
<evidence type="ECO:0000313" key="1">
    <source>
        <dbReference type="EMBL" id="KAK6346183.1"/>
    </source>
</evidence>
<proteinExistence type="predicted"/>
<dbReference type="AlphaFoldDB" id="A0AAV9UQ06"/>
<organism evidence="1 2">
    <name type="scientific">Orbilia blumenaviensis</name>
    <dbReference type="NCBI Taxonomy" id="1796055"/>
    <lineage>
        <taxon>Eukaryota</taxon>
        <taxon>Fungi</taxon>
        <taxon>Dikarya</taxon>
        <taxon>Ascomycota</taxon>
        <taxon>Pezizomycotina</taxon>
        <taxon>Orbiliomycetes</taxon>
        <taxon>Orbiliales</taxon>
        <taxon>Orbiliaceae</taxon>
        <taxon>Orbilia</taxon>
    </lineage>
</organism>
<sequence length="343" mass="39022">MKYIESPTVRMTFDCVSPLISAFSHLCVLKLIDDAGLVNSDVAFSIVAYSLNMNPNLRELVVSQRVMAIPWLCFGDEYITTAQNTERLKPVAKLKKLRVYFRRKSGGWADEGAILTQWIKSWIDVLQGATDYLQEFSFGEAQMQPFRPDSHMEVVTLLAGSRSSGESLWYLPRLESFEVLIRGIGEAPIRSIFVDEQNLSNVQSFKTTMSPHISLDSIRKTAVNISYLESLEALEMEICCGIRADKVSLLDQTTEIIPNLAILDLDTNFEEIEEGFFKEATEIIASRLTQLKVVVWKSIASRDTWDFESYVVRRRENKVDVVRCETDVELDNVEIQLLAGLRR</sequence>
<gene>
    <name evidence="1" type="ORF">TWF730_010514</name>
</gene>
<reference evidence="1 2" key="1">
    <citation type="submission" date="2019-10" db="EMBL/GenBank/DDBJ databases">
        <authorList>
            <person name="Palmer J.M."/>
        </authorList>
    </citation>
    <scope>NUCLEOTIDE SEQUENCE [LARGE SCALE GENOMIC DNA]</scope>
    <source>
        <strain evidence="1 2">TWF730</strain>
    </source>
</reference>